<dbReference type="Pfam" id="PF13711">
    <property type="entry name" value="DUF4160"/>
    <property type="match status" value="1"/>
</dbReference>
<keyword evidence="2" id="KW-1185">Reference proteome</keyword>
<organism evidence="1 2">
    <name type="scientific">Anaerovibrio slackiae</name>
    <dbReference type="NCBI Taxonomy" id="2652309"/>
    <lineage>
        <taxon>Bacteria</taxon>
        <taxon>Bacillati</taxon>
        <taxon>Bacillota</taxon>
        <taxon>Negativicutes</taxon>
        <taxon>Selenomonadales</taxon>
        <taxon>Selenomonadaceae</taxon>
        <taxon>Anaerovibrio</taxon>
    </lineage>
</organism>
<sequence>MPEISRFMGMIITMYCFDDERHHKPHVHVRYGEYKCSVSIDGSLLAGKIPEKQLKILTAWLLIHEADLYKEWNKAVKGENPAKISPLR</sequence>
<dbReference type="EMBL" id="VUNR01000012">
    <property type="protein sequence ID" value="MSU08808.1"/>
    <property type="molecule type" value="Genomic_DNA"/>
</dbReference>
<evidence type="ECO:0000313" key="2">
    <source>
        <dbReference type="Proteomes" id="UP000433181"/>
    </source>
</evidence>
<dbReference type="Proteomes" id="UP000433181">
    <property type="component" value="Unassembled WGS sequence"/>
</dbReference>
<dbReference type="AlphaFoldDB" id="A0A6I2UB97"/>
<comment type="caution">
    <text evidence="1">The sequence shown here is derived from an EMBL/GenBank/DDBJ whole genome shotgun (WGS) entry which is preliminary data.</text>
</comment>
<evidence type="ECO:0000313" key="1">
    <source>
        <dbReference type="EMBL" id="MSU08808.1"/>
    </source>
</evidence>
<dbReference type="RefSeq" id="WP_154406964.1">
    <property type="nucleotide sequence ID" value="NZ_JAQXJM010000113.1"/>
</dbReference>
<accession>A0A6I2UB97</accession>
<protein>
    <submittedName>
        <fullName evidence="1">DUF4160 domain-containing protein</fullName>
    </submittedName>
</protein>
<name>A0A6I2UB97_9FIRM</name>
<dbReference type="GeneID" id="96778741"/>
<gene>
    <name evidence="1" type="ORF">FYJ84_07410</name>
</gene>
<proteinExistence type="predicted"/>
<dbReference type="InterPro" id="IPR025427">
    <property type="entry name" value="DUF4160"/>
</dbReference>
<reference evidence="1 2" key="1">
    <citation type="submission" date="2019-08" db="EMBL/GenBank/DDBJ databases">
        <title>In-depth cultivation of the pig gut microbiome towards novel bacterial diversity and tailored functional studies.</title>
        <authorList>
            <person name="Wylensek D."/>
            <person name="Hitch T.C.A."/>
            <person name="Clavel T."/>
        </authorList>
    </citation>
    <scope>NUCLEOTIDE SEQUENCE [LARGE SCALE GENOMIC DNA]</scope>
    <source>
        <strain evidence="1 2">WCA-693-APC-5D-A</strain>
    </source>
</reference>